<dbReference type="RefSeq" id="WP_264083143.1">
    <property type="nucleotide sequence ID" value="NZ_BAAASY010000001.1"/>
</dbReference>
<keyword evidence="2" id="KW-1185">Reference proteome</keyword>
<accession>A0ABR9KAZ9</accession>
<reference evidence="1 2" key="1">
    <citation type="submission" date="2020-10" db="EMBL/GenBank/DDBJ databases">
        <title>Sequencing the genomes of 1000 actinobacteria strains.</title>
        <authorList>
            <person name="Klenk H.-P."/>
        </authorList>
    </citation>
    <scope>NUCLEOTIDE SEQUENCE [LARGE SCALE GENOMIC DNA]</scope>
    <source>
        <strain evidence="1 2">DSM 43748</strain>
    </source>
</reference>
<dbReference type="EMBL" id="JADBEF010000001">
    <property type="protein sequence ID" value="MBE1559189.1"/>
    <property type="molecule type" value="Genomic_DNA"/>
</dbReference>
<gene>
    <name evidence="1" type="ORF">H4W81_001968</name>
</gene>
<dbReference type="Proteomes" id="UP000661607">
    <property type="component" value="Unassembled WGS sequence"/>
</dbReference>
<proteinExistence type="predicted"/>
<evidence type="ECO:0000313" key="2">
    <source>
        <dbReference type="Proteomes" id="UP000661607"/>
    </source>
</evidence>
<name>A0ABR9KAZ9_9ACTN</name>
<comment type="caution">
    <text evidence="1">The sequence shown here is derived from an EMBL/GenBank/DDBJ whole genome shotgun (WGS) entry which is preliminary data.</text>
</comment>
<sequence length="43" mass="4459">MRRSASPTARGPAGEFCVASQAEEYARLGGAGDCAFEQPGRVT</sequence>
<protein>
    <submittedName>
        <fullName evidence="1">Uncharacterized protein</fullName>
    </submittedName>
</protein>
<organism evidence="1 2">
    <name type="scientific">Nonomuraea africana</name>
    <dbReference type="NCBI Taxonomy" id="46171"/>
    <lineage>
        <taxon>Bacteria</taxon>
        <taxon>Bacillati</taxon>
        <taxon>Actinomycetota</taxon>
        <taxon>Actinomycetes</taxon>
        <taxon>Streptosporangiales</taxon>
        <taxon>Streptosporangiaceae</taxon>
        <taxon>Nonomuraea</taxon>
    </lineage>
</organism>
<evidence type="ECO:0000313" key="1">
    <source>
        <dbReference type="EMBL" id="MBE1559189.1"/>
    </source>
</evidence>